<reference evidence="1" key="1">
    <citation type="journal article" date="2015" name="Nature">
        <title>Complex archaea that bridge the gap between prokaryotes and eukaryotes.</title>
        <authorList>
            <person name="Spang A."/>
            <person name="Saw J.H."/>
            <person name="Jorgensen S.L."/>
            <person name="Zaremba-Niedzwiedzka K."/>
            <person name="Martijn J."/>
            <person name="Lind A.E."/>
            <person name="van Eijk R."/>
            <person name="Schleper C."/>
            <person name="Guy L."/>
            <person name="Ettema T.J."/>
        </authorList>
    </citation>
    <scope>NUCLEOTIDE SEQUENCE</scope>
</reference>
<accession>A0A0F9PX81</accession>
<comment type="caution">
    <text evidence="1">The sequence shown here is derived from an EMBL/GenBank/DDBJ whole genome shotgun (WGS) entry which is preliminary data.</text>
</comment>
<dbReference type="AlphaFoldDB" id="A0A0F9PX81"/>
<proteinExistence type="predicted"/>
<organism evidence="1">
    <name type="scientific">marine sediment metagenome</name>
    <dbReference type="NCBI Taxonomy" id="412755"/>
    <lineage>
        <taxon>unclassified sequences</taxon>
        <taxon>metagenomes</taxon>
        <taxon>ecological metagenomes</taxon>
    </lineage>
</organism>
<evidence type="ECO:0000313" key="1">
    <source>
        <dbReference type="EMBL" id="KKN05666.1"/>
    </source>
</evidence>
<protein>
    <submittedName>
        <fullName evidence="1">Uncharacterized protein</fullName>
    </submittedName>
</protein>
<name>A0A0F9PX81_9ZZZZ</name>
<gene>
    <name evidence="1" type="ORF">LCGC14_1084990</name>
</gene>
<dbReference type="EMBL" id="LAZR01004776">
    <property type="protein sequence ID" value="KKN05666.1"/>
    <property type="molecule type" value="Genomic_DNA"/>
</dbReference>
<sequence length="64" mass="6924">MSTPHILSDGSPPTLGTYLKYAEAVFGDKAAAFIQKKIDSSPNGEDEIVIVDERLMIQLLGSIM</sequence>